<evidence type="ECO:0000313" key="1">
    <source>
        <dbReference type="EMBL" id="PFH37333.1"/>
    </source>
</evidence>
<dbReference type="RefSeq" id="XP_029221342.1">
    <property type="nucleotide sequence ID" value="XM_029362377.1"/>
</dbReference>
<protein>
    <recommendedName>
        <fullName evidence="3">Inner membrane complex protein 20</fullName>
    </recommendedName>
</protein>
<gene>
    <name evidence="1" type="ORF">BESB_037910</name>
</gene>
<dbReference type="VEuPathDB" id="ToxoDB:BESB_037910"/>
<comment type="caution">
    <text evidence="1">The sequence shown here is derived from an EMBL/GenBank/DDBJ whole genome shotgun (WGS) entry which is preliminary data.</text>
</comment>
<accession>A0A2A9MN97</accession>
<organism evidence="1 2">
    <name type="scientific">Besnoitia besnoiti</name>
    <name type="common">Apicomplexan protozoan</name>
    <dbReference type="NCBI Taxonomy" id="94643"/>
    <lineage>
        <taxon>Eukaryota</taxon>
        <taxon>Sar</taxon>
        <taxon>Alveolata</taxon>
        <taxon>Apicomplexa</taxon>
        <taxon>Conoidasida</taxon>
        <taxon>Coccidia</taxon>
        <taxon>Eucoccidiorida</taxon>
        <taxon>Eimeriorina</taxon>
        <taxon>Sarcocystidae</taxon>
        <taxon>Besnoitia</taxon>
    </lineage>
</organism>
<proteinExistence type="predicted"/>
<reference evidence="1 2" key="1">
    <citation type="submission" date="2017-09" db="EMBL/GenBank/DDBJ databases">
        <title>Genome sequencing of Besnoitia besnoiti strain Bb-Ger1.</title>
        <authorList>
            <person name="Schares G."/>
            <person name="Venepally P."/>
            <person name="Lorenzi H.A."/>
        </authorList>
    </citation>
    <scope>NUCLEOTIDE SEQUENCE [LARGE SCALE GENOMIC DNA]</scope>
    <source>
        <strain evidence="1 2">Bb-Ger1</strain>
    </source>
</reference>
<dbReference type="AlphaFoldDB" id="A0A2A9MN97"/>
<evidence type="ECO:0008006" key="3">
    <source>
        <dbReference type="Google" id="ProtNLM"/>
    </source>
</evidence>
<dbReference type="KEGG" id="bbes:BESB_037910"/>
<sequence length="240" mass="26412">MSQSPELPVYNSFKVTTPSMSVTLSADDTPLPAGLGAVAGPASLVTVNPGSSSAPVETTTDVPGSVCDFHTEKQENDLKTAAAAPAFMPAGMYKRSYSKAAAALYGDRPVIQPMEAEIEETRAVREDGAEEHMEPHDYTYWDKLRRQHTKTEIRRWTSFFPEQQEDTAFFGRDIDVAVPTAAYTQGTYYERMEEEFQAKSFRLPTVAYVAPPVWIRRTQGVCNGLFRSCQCAPCGDSCSA</sequence>
<dbReference type="EMBL" id="NWUJ01000002">
    <property type="protein sequence ID" value="PFH37333.1"/>
    <property type="molecule type" value="Genomic_DNA"/>
</dbReference>
<dbReference type="Proteomes" id="UP000224006">
    <property type="component" value="Chromosome II"/>
</dbReference>
<dbReference type="GeneID" id="40308772"/>
<evidence type="ECO:0000313" key="2">
    <source>
        <dbReference type="Proteomes" id="UP000224006"/>
    </source>
</evidence>
<dbReference type="OrthoDB" id="354448at2759"/>
<keyword evidence="2" id="KW-1185">Reference proteome</keyword>
<name>A0A2A9MN97_BESBE</name>